<keyword evidence="6 17" id="KW-0863">Zinc-finger</keyword>
<dbReference type="Pfam" id="PF23235">
    <property type="entry name" value="WHD_3rd_Lhr"/>
    <property type="match status" value="1"/>
</dbReference>
<evidence type="ECO:0000256" key="2">
    <source>
        <dbReference type="ARBA" id="ARBA00012720"/>
    </source>
</evidence>
<protein>
    <recommendedName>
        <fullName evidence="2">DNA-(apurinic or apyrimidinic site) lyase</fullName>
        <ecNumber evidence="2">4.2.99.18</ecNumber>
    </recommendedName>
</protein>
<dbReference type="SUPFAM" id="SSF57716">
    <property type="entry name" value="Glucocorticoid receptor-like (DNA-binding domain)"/>
    <property type="match status" value="1"/>
</dbReference>
<keyword evidence="16" id="KW-0326">Glycosidase</keyword>
<accession>A0ABN6XJQ6</accession>
<evidence type="ECO:0000256" key="4">
    <source>
        <dbReference type="ARBA" id="ARBA00022741"/>
    </source>
</evidence>
<keyword evidence="12" id="KW-0234">DNA repair</keyword>
<dbReference type="InterPro" id="IPR000214">
    <property type="entry name" value="Znf_DNA_glyclase/AP_lyase"/>
</dbReference>
<dbReference type="EC" id="4.2.99.18" evidence="2"/>
<evidence type="ECO:0000256" key="17">
    <source>
        <dbReference type="PROSITE-ProRule" id="PRU00391"/>
    </source>
</evidence>
<evidence type="ECO:0000313" key="23">
    <source>
        <dbReference type="EMBL" id="BDZ45139.1"/>
    </source>
</evidence>
<dbReference type="Pfam" id="PF06831">
    <property type="entry name" value="H2TH"/>
    <property type="match status" value="1"/>
</dbReference>
<comment type="similarity">
    <text evidence="1">Belongs to the FPG family.</text>
</comment>
<evidence type="ECO:0000256" key="10">
    <source>
        <dbReference type="ARBA" id="ARBA00022840"/>
    </source>
</evidence>
<dbReference type="EMBL" id="AP027731">
    <property type="protein sequence ID" value="BDZ45139.1"/>
    <property type="molecule type" value="Genomic_DNA"/>
</dbReference>
<keyword evidence="15" id="KW-0511">Multifunctional enzyme</keyword>
<keyword evidence="8 23" id="KW-0347">Helicase</keyword>
<proteinExistence type="inferred from homology"/>
<dbReference type="Gene3D" id="3.20.190.10">
    <property type="entry name" value="MutM-like, N-terminal"/>
    <property type="match status" value="1"/>
</dbReference>
<dbReference type="PROSITE" id="PS51068">
    <property type="entry name" value="FPG_CAT"/>
    <property type="match status" value="1"/>
</dbReference>
<dbReference type="Pfam" id="PF23236">
    <property type="entry name" value="WHD_2nd_Lhr"/>
    <property type="match status" value="1"/>
</dbReference>
<feature type="domain" description="FPG-type" evidence="19">
    <location>
        <begin position="1727"/>
        <end position="1771"/>
    </location>
</feature>
<keyword evidence="11" id="KW-0238">DNA-binding</keyword>
<dbReference type="PANTHER" id="PTHR47962">
    <property type="entry name" value="ATP-DEPENDENT HELICASE LHR-RELATED-RELATED"/>
    <property type="match status" value="1"/>
</dbReference>
<evidence type="ECO:0000256" key="16">
    <source>
        <dbReference type="ARBA" id="ARBA00023295"/>
    </source>
</evidence>
<feature type="compositionally biased region" description="Basic residues" evidence="18">
    <location>
        <begin position="1262"/>
        <end position="1274"/>
    </location>
</feature>
<sequence>MTGGALDRFSPATREWFAGAFPAPTDAQLGAWDAISKGANALVVAPTGSGKTLAAFLWSIDRLTAAGPVEAGAPRTRILYLSPLKALGVDVERNLRSPLVGITQTAKRLGSTPPDLRVGVRSGDTPASDRRALLKDPPDILITTPESLFLMLTSSARETLRGVQTVIVDEVHAVAATKRGSHLALSLERLDALLERPAQRIGLSATVRPLEEVARFLGGRAPVTIVSPTSTKRFDLRVVVPVDDMSDLAAAPPPDGSAAAPTNGSIWPHVEEAIVDLVTQQRSTIVFANSRRLAERLTARLNEVYAERQELELAPAGLPAAQMTAQSGSTRGADTLLARAHHGSVSKEQRATIEDDLKSGRLRVVVATSSLELGIDMGAVDLVVQVGSPPSVASGLQRLGRAGHQVGEVSRGVMYPTHRADLISSAVVAGRMVAGEIEALSVPANPLDILAQQTVAASAMDDLDVEEWYDLVRRSAPFGSLPRSAYEATLDLLAGRYPSDEFAELRPRVVWDRDANTIVGRPGAQRLAVTSGGTIPDRGLFGVFMVGDPGTSSRVGELDEEMVYESRVGDVFALGATSWRIQEITHDRVLVTPAFGQPGRVPFWKGDGIGRPAELGRAIGAFIRDVGGLEPGAGTERVARLGLDERATSNLLAYVAEQRAATGTVPTDRTLVVERFHDELGDWRVVLHSPYGMQVHAPWALAVGARVEERYGIDGNTIASDDGIVVRIPDTDAEPPGADLFVFDPDEMDSIVTAEVAGSALFASRFRECAARALLLPRYNPARRSPLWQQRQRASQLLDVARKFPSFPIILETIREVLQDVYDLPALDTITREIASRRIRMVETTTEVASPFASSILFGYVGAFMYEGDSPLAERRAAALSLDASLLSELLGRTELRELLDPGVIDRTESELQRLAEDRRVRDLEGVADLLRLLGPLTTEEVAARVQPESSAESAGWLAELVSSRRALQVSFAGGDWWAAIEDASRLRDALGVPLPIGTPTAFVEPVDDPLGDLVGRYARTHGPFTAAAAASRLGLGVAVVTDALRRLAVERRVVDGEFRPGGQGTEWCDVEVLRRLRSRSLAALRKEVEPVDHAAYGRFLPSWQQVGGKLRGVDGVAAVLDQLGGVPIPASAWESLVLPSRVRDYSPAMLDELTATGEVLWSGSGALPGNDGWVSLHLADTVALTLPDQPEPELSPLEREILAALGSGGAFFFRQLSDSVGSLDDALMTTAIWNLVWAGLVTNDTFAPLRALVGSGGSAHRQPRKPSRTRSFRGRSLPRPSMPSRSGAPIVGGRWSIVPLAEDEPTLRAAATAELLLDRHGVVTRGAVASERVPGGFALVYKTLSAFEDSGKARRGYFISSLGAAQFATSGAVDRLRSFSRDPGDEQREVSCIALAATDPANPYGAALPWPQLEGHRPGRKAGGLVVLLDGDLALYLERGGKTMLTFISEAGALTQATAALADLVRSGAVDKLAIEKVNGDFVLGTDVGRALEAAGFSATPAGCDSVPEGDTVYQAARRLDAALRGRVLTGCDVRVPKYATVDLTGQVVHEVVSRGKHLLMRVGDSTIHSHLKMEGVWQVYPTGGRWRRPAHEARIVLDTAESQAVGFALGILEILPTSEEEGVVGYLGPDLLGPDWDAAEAERRLRAEGARPIGIAILDQRVMAGLGNVYRSEVCFLRGVLPTRPVDQTPDLPAWIDLSKRVITANRDRVERIFTGNTRRGQGTWVYGRAGKPCRRCGTPIRMEWLGDPVVEGRGSTDRQVYWCPQCQS</sequence>
<keyword evidence="9" id="KW-0862">Zinc</keyword>
<dbReference type="CDD" id="cd08971">
    <property type="entry name" value="AcNei2_N"/>
    <property type="match status" value="1"/>
</dbReference>
<dbReference type="SMART" id="SM00898">
    <property type="entry name" value="Fapy_DNA_glyco"/>
    <property type="match status" value="1"/>
</dbReference>
<dbReference type="NCBIfam" id="NF007284">
    <property type="entry name" value="PRK09751.1"/>
    <property type="match status" value="1"/>
</dbReference>
<keyword evidence="4" id="KW-0547">Nucleotide-binding</keyword>
<evidence type="ECO:0000256" key="15">
    <source>
        <dbReference type="ARBA" id="ARBA00023268"/>
    </source>
</evidence>
<evidence type="ECO:0000259" key="22">
    <source>
        <dbReference type="PROSITE" id="PS51194"/>
    </source>
</evidence>
<evidence type="ECO:0000313" key="24">
    <source>
        <dbReference type="Proteomes" id="UP001321498"/>
    </source>
</evidence>
<dbReference type="InterPro" id="IPR044090">
    <property type="entry name" value="Nei2_N"/>
</dbReference>
<dbReference type="PROSITE" id="PS51194">
    <property type="entry name" value="HELICASE_CTER"/>
    <property type="match status" value="1"/>
</dbReference>
<dbReference type="RefSeq" id="WP_434017242.1">
    <property type="nucleotide sequence ID" value="NZ_AP027731.1"/>
</dbReference>
<dbReference type="InterPro" id="IPR055369">
    <property type="entry name" value="WH2_Lhr"/>
</dbReference>
<dbReference type="SUPFAM" id="SSF81624">
    <property type="entry name" value="N-terminal domain of MutM-like DNA repair proteins"/>
    <property type="match status" value="1"/>
</dbReference>
<feature type="domain" description="Formamidopyrimidine-DNA glycosylase catalytic" evidence="20">
    <location>
        <begin position="1509"/>
        <end position="1635"/>
    </location>
</feature>
<dbReference type="Gene3D" id="1.10.8.50">
    <property type="match status" value="1"/>
</dbReference>
<dbReference type="Pfam" id="PF08494">
    <property type="entry name" value="DEAD_assoc"/>
    <property type="match status" value="1"/>
</dbReference>
<dbReference type="InterPro" id="IPR055367">
    <property type="entry name" value="WH4_Lhr"/>
</dbReference>
<evidence type="ECO:0000256" key="11">
    <source>
        <dbReference type="ARBA" id="ARBA00023125"/>
    </source>
</evidence>
<dbReference type="Pfam" id="PF00271">
    <property type="entry name" value="Helicase_C"/>
    <property type="match status" value="1"/>
</dbReference>
<dbReference type="Pfam" id="PF00270">
    <property type="entry name" value="DEAD"/>
    <property type="match status" value="1"/>
</dbReference>
<dbReference type="InterPro" id="IPR052511">
    <property type="entry name" value="ATP-dep_Helicase"/>
</dbReference>
<feature type="domain" description="Helicase C-terminal" evidence="22">
    <location>
        <begin position="269"/>
        <end position="448"/>
    </location>
</feature>
<name>A0ABN6XJQ6_9MICO</name>
<evidence type="ECO:0000256" key="6">
    <source>
        <dbReference type="ARBA" id="ARBA00022771"/>
    </source>
</evidence>
<dbReference type="InterPro" id="IPR035937">
    <property type="entry name" value="FPG_N"/>
</dbReference>
<dbReference type="CDD" id="cd18796">
    <property type="entry name" value="SF2_C_LHR"/>
    <property type="match status" value="1"/>
</dbReference>
<dbReference type="InterPro" id="IPR027417">
    <property type="entry name" value="P-loop_NTPase"/>
</dbReference>
<dbReference type="InterPro" id="IPR013701">
    <property type="entry name" value="Lhr-like_DEAD/DEAH_assoc"/>
</dbReference>
<dbReference type="Pfam" id="PF23234">
    <property type="entry name" value="WHD_4th_Lhr"/>
    <property type="match status" value="1"/>
</dbReference>
<keyword evidence="3" id="KW-0479">Metal-binding</keyword>
<dbReference type="SMART" id="SM01232">
    <property type="entry name" value="H2TH"/>
    <property type="match status" value="1"/>
</dbReference>
<feature type="domain" description="Helicase ATP-binding" evidence="21">
    <location>
        <begin position="32"/>
        <end position="225"/>
    </location>
</feature>
<evidence type="ECO:0000256" key="1">
    <source>
        <dbReference type="ARBA" id="ARBA00009409"/>
    </source>
</evidence>
<evidence type="ECO:0000256" key="13">
    <source>
        <dbReference type="ARBA" id="ARBA00023235"/>
    </source>
</evidence>
<dbReference type="InterPro" id="IPR015886">
    <property type="entry name" value="H2TH_FPG"/>
</dbReference>
<evidence type="ECO:0000259" key="19">
    <source>
        <dbReference type="PROSITE" id="PS51066"/>
    </source>
</evidence>
<keyword evidence="13" id="KW-0413">Isomerase</keyword>
<evidence type="ECO:0000259" key="21">
    <source>
        <dbReference type="PROSITE" id="PS51192"/>
    </source>
</evidence>
<dbReference type="SUPFAM" id="SSF46946">
    <property type="entry name" value="S13-like H2TH domain"/>
    <property type="match status" value="1"/>
</dbReference>
<evidence type="ECO:0000256" key="12">
    <source>
        <dbReference type="ARBA" id="ARBA00023204"/>
    </source>
</evidence>
<keyword evidence="7" id="KW-0378">Hydrolase</keyword>
<dbReference type="Gene3D" id="3.40.50.300">
    <property type="entry name" value="P-loop containing nucleotide triphosphate hydrolases"/>
    <property type="match status" value="2"/>
</dbReference>
<evidence type="ECO:0000256" key="14">
    <source>
        <dbReference type="ARBA" id="ARBA00023239"/>
    </source>
</evidence>
<dbReference type="InterPro" id="IPR014001">
    <property type="entry name" value="Helicase_ATP-bd"/>
</dbReference>
<dbReference type="PANTHER" id="PTHR47962:SF5">
    <property type="entry name" value="ATP-DEPENDENT HELICASE LHR-RELATED"/>
    <property type="match status" value="1"/>
</dbReference>
<organism evidence="23 24">
    <name type="scientific">Naasia aerilata</name>
    <dbReference type="NCBI Taxonomy" id="1162966"/>
    <lineage>
        <taxon>Bacteria</taxon>
        <taxon>Bacillati</taxon>
        <taxon>Actinomycetota</taxon>
        <taxon>Actinomycetes</taxon>
        <taxon>Micrococcales</taxon>
        <taxon>Microbacteriaceae</taxon>
        <taxon>Naasia</taxon>
    </lineage>
</organism>
<dbReference type="SMART" id="SM00490">
    <property type="entry name" value="HELICc"/>
    <property type="match status" value="1"/>
</dbReference>
<evidence type="ECO:0000256" key="9">
    <source>
        <dbReference type="ARBA" id="ARBA00022833"/>
    </source>
</evidence>
<keyword evidence="24" id="KW-1185">Reference proteome</keyword>
<gene>
    <name evidence="23" type="ORF">GCM10025866_10480</name>
</gene>
<dbReference type="InterPro" id="IPR001650">
    <property type="entry name" value="Helicase_C-like"/>
</dbReference>
<dbReference type="PROSITE" id="PS51066">
    <property type="entry name" value="ZF_FPG_2"/>
    <property type="match status" value="1"/>
</dbReference>
<evidence type="ECO:0000256" key="7">
    <source>
        <dbReference type="ARBA" id="ARBA00022801"/>
    </source>
</evidence>
<evidence type="ECO:0000256" key="5">
    <source>
        <dbReference type="ARBA" id="ARBA00022763"/>
    </source>
</evidence>
<keyword evidence="14" id="KW-0456">Lyase</keyword>
<evidence type="ECO:0000256" key="8">
    <source>
        <dbReference type="ARBA" id="ARBA00022806"/>
    </source>
</evidence>
<evidence type="ECO:0000256" key="18">
    <source>
        <dbReference type="SAM" id="MobiDB-lite"/>
    </source>
</evidence>
<dbReference type="InterPro" id="IPR011545">
    <property type="entry name" value="DEAD/DEAH_box_helicase_dom"/>
</dbReference>
<dbReference type="Pfam" id="PF01149">
    <property type="entry name" value="Fapy_DNA_glyco"/>
    <property type="match status" value="1"/>
</dbReference>
<keyword evidence="10" id="KW-0067">ATP-binding</keyword>
<dbReference type="InterPro" id="IPR055368">
    <property type="entry name" value="WH3_Lhr"/>
</dbReference>
<dbReference type="Pfam" id="PF19306">
    <property type="entry name" value="WHD_Lhr"/>
    <property type="match status" value="1"/>
</dbReference>
<feature type="region of interest" description="Disordered" evidence="18">
    <location>
        <begin position="1256"/>
        <end position="1291"/>
    </location>
</feature>
<dbReference type="InterPro" id="IPR045628">
    <property type="entry name" value="Lhr_WH_dom"/>
</dbReference>
<dbReference type="PROSITE" id="PS51192">
    <property type="entry name" value="HELICASE_ATP_BIND_1"/>
    <property type="match status" value="1"/>
</dbReference>
<reference evidence="24" key="1">
    <citation type="journal article" date="2019" name="Int. J. Syst. Evol. Microbiol.">
        <title>The Global Catalogue of Microorganisms (GCM) 10K type strain sequencing project: providing services to taxonomists for standard genome sequencing and annotation.</title>
        <authorList>
            <consortium name="The Broad Institute Genomics Platform"/>
            <consortium name="The Broad Institute Genome Sequencing Center for Infectious Disease"/>
            <person name="Wu L."/>
            <person name="Ma J."/>
        </authorList>
    </citation>
    <scope>NUCLEOTIDE SEQUENCE [LARGE SCALE GENOMIC DNA]</scope>
    <source>
        <strain evidence="24">NBRC 108725</strain>
    </source>
</reference>
<dbReference type="SUPFAM" id="SSF52540">
    <property type="entry name" value="P-loop containing nucleoside triphosphate hydrolases"/>
    <property type="match status" value="1"/>
</dbReference>
<dbReference type="Proteomes" id="UP001321498">
    <property type="component" value="Chromosome"/>
</dbReference>
<dbReference type="SMART" id="SM00487">
    <property type="entry name" value="DEXDc"/>
    <property type="match status" value="1"/>
</dbReference>
<dbReference type="InterPro" id="IPR012319">
    <property type="entry name" value="FPG_cat"/>
</dbReference>
<evidence type="ECO:0000259" key="20">
    <source>
        <dbReference type="PROSITE" id="PS51068"/>
    </source>
</evidence>
<keyword evidence="5" id="KW-0227">DNA damage</keyword>
<dbReference type="CDD" id="cd17922">
    <property type="entry name" value="DEXHc_LHR-like"/>
    <property type="match status" value="1"/>
</dbReference>
<evidence type="ECO:0000256" key="3">
    <source>
        <dbReference type="ARBA" id="ARBA00022723"/>
    </source>
</evidence>
<feature type="compositionally biased region" description="Low complexity" evidence="18">
    <location>
        <begin position="1275"/>
        <end position="1287"/>
    </location>
</feature>
<dbReference type="InterPro" id="IPR010979">
    <property type="entry name" value="Ribosomal_uS13-like_H2TH"/>
</dbReference>
<dbReference type="GO" id="GO:0004386">
    <property type="term" value="F:helicase activity"/>
    <property type="evidence" value="ECO:0007669"/>
    <property type="project" value="UniProtKB-KW"/>
</dbReference>